<name>A0ABR1FCN0_9ASCO</name>
<keyword evidence="3" id="KW-1185">Reference proteome</keyword>
<keyword evidence="1" id="KW-1133">Transmembrane helix</keyword>
<proteinExistence type="predicted"/>
<sequence length="135" mass="14732">MKAASQPVSYWLTSPKTAVPHEKALTALSILSPSSRADKPKLAHWLGEGELNGLAAGKGLFNFTAFAGKLAYRRARPNFMLYFPLPSSPAFFVHLGPGLFFAADLTLCSMSRSFRSPSFSPLRTKPGLLHATREH</sequence>
<gene>
    <name evidence="2" type="ORF">BZA70DRAFT_264963</name>
</gene>
<evidence type="ECO:0000313" key="3">
    <source>
        <dbReference type="Proteomes" id="UP001498771"/>
    </source>
</evidence>
<reference evidence="2 3" key="1">
    <citation type="submission" date="2024-03" db="EMBL/GenBank/DDBJ databases">
        <title>Genome-scale model development and genomic sequencing of the oleaginous clade Lipomyces.</title>
        <authorList>
            <consortium name="Lawrence Berkeley National Laboratory"/>
            <person name="Czajka J.J."/>
            <person name="Han Y."/>
            <person name="Kim J."/>
            <person name="Mondo S.J."/>
            <person name="Hofstad B.A."/>
            <person name="Robles A."/>
            <person name="Haridas S."/>
            <person name="Riley R."/>
            <person name="LaButti K."/>
            <person name="Pangilinan J."/>
            <person name="Andreopoulos W."/>
            <person name="Lipzen A."/>
            <person name="Yan J."/>
            <person name="Wang M."/>
            <person name="Ng V."/>
            <person name="Grigoriev I.V."/>
            <person name="Spatafora J.W."/>
            <person name="Magnuson J.K."/>
            <person name="Baker S.E."/>
            <person name="Pomraning K.R."/>
        </authorList>
    </citation>
    <scope>NUCLEOTIDE SEQUENCE [LARGE SCALE GENOMIC DNA]</scope>
    <source>
        <strain evidence="2 3">Phaff 52-87</strain>
    </source>
</reference>
<dbReference type="EMBL" id="JBBJBU010000001">
    <property type="protein sequence ID" value="KAK7207604.1"/>
    <property type="molecule type" value="Genomic_DNA"/>
</dbReference>
<comment type="caution">
    <text evidence="2">The sequence shown here is derived from an EMBL/GenBank/DDBJ whole genome shotgun (WGS) entry which is preliminary data.</text>
</comment>
<dbReference type="RefSeq" id="XP_064770637.1">
    <property type="nucleotide sequence ID" value="XM_064910936.1"/>
</dbReference>
<feature type="transmembrane region" description="Helical" evidence="1">
    <location>
        <begin position="79"/>
        <end position="103"/>
    </location>
</feature>
<keyword evidence="1" id="KW-0472">Membrane</keyword>
<evidence type="ECO:0000313" key="2">
    <source>
        <dbReference type="EMBL" id="KAK7207604.1"/>
    </source>
</evidence>
<evidence type="ECO:0000256" key="1">
    <source>
        <dbReference type="SAM" id="Phobius"/>
    </source>
</evidence>
<protein>
    <submittedName>
        <fullName evidence="2">Uncharacterized protein</fullName>
    </submittedName>
</protein>
<organism evidence="2 3">
    <name type="scientific">Myxozyma melibiosi</name>
    <dbReference type="NCBI Taxonomy" id="54550"/>
    <lineage>
        <taxon>Eukaryota</taxon>
        <taxon>Fungi</taxon>
        <taxon>Dikarya</taxon>
        <taxon>Ascomycota</taxon>
        <taxon>Saccharomycotina</taxon>
        <taxon>Lipomycetes</taxon>
        <taxon>Lipomycetales</taxon>
        <taxon>Lipomycetaceae</taxon>
        <taxon>Myxozyma</taxon>
    </lineage>
</organism>
<accession>A0ABR1FCN0</accession>
<dbReference type="GeneID" id="90036448"/>
<keyword evidence="1" id="KW-0812">Transmembrane</keyword>
<dbReference type="Proteomes" id="UP001498771">
    <property type="component" value="Unassembled WGS sequence"/>
</dbReference>